<name>M0MN79_9EURY</name>
<evidence type="ECO:0000256" key="4">
    <source>
        <dbReference type="ARBA" id="ARBA00023002"/>
    </source>
</evidence>
<evidence type="ECO:0000256" key="3">
    <source>
        <dbReference type="ARBA" id="ARBA00022723"/>
    </source>
</evidence>
<proteinExistence type="inferred from homology"/>
<feature type="compositionally biased region" description="Basic and acidic residues" evidence="7">
    <location>
        <begin position="233"/>
        <end position="242"/>
    </location>
</feature>
<comment type="similarity">
    <text evidence="1">Belongs to the cytochrome P450 family.</text>
</comment>
<dbReference type="Gene3D" id="1.10.630.10">
    <property type="entry name" value="Cytochrome P450"/>
    <property type="match status" value="1"/>
</dbReference>
<dbReference type="GO" id="GO:0020037">
    <property type="term" value="F:heme binding"/>
    <property type="evidence" value="ECO:0007669"/>
    <property type="project" value="InterPro"/>
</dbReference>
<keyword evidence="4" id="KW-0560">Oxidoreductase</keyword>
<dbReference type="OrthoDB" id="9881at2157"/>
<keyword evidence="6 8" id="KW-0503">Monooxygenase</keyword>
<evidence type="ECO:0000313" key="8">
    <source>
        <dbReference type="EMBL" id="EMA46199.1"/>
    </source>
</evidence>
<evidence type="ECO:0000256" key="6">
    <source>
        <dbReference type="ARBA" id="ARBA00023033"/>
    </source>
</evidence>
<dbReference type="CDD" id="cd20620">
    <property type="entry name" value="CYP132-like"/>
    <property type="match status" value="1"/>
</dbReference>
<dbReference type="eggNOG" id="arCOG02814">
    <property type="taxonomic scope" value="Archaea"/>
</dbReference>
<dbReference type="GO" id="GO:0016705">
    <property type="term" value="F:oxidoreductase activity, acting on paired donors, with incorporation or reduction of molecular oxygen"/>
    <property type="evidence" value="ECO:0007669"/>
    <property type="project" value="InterPro"/>
</dbReference>
<dbReference type="GO" id="GO:0005506">
    <property type="term" value="F:iron ion binding"/>
    <property type="evidence" value="ECO:0007669"/>
    <property type="project" value="InterPro"/>
</dbReference>
<dbReference type="Pfam" id="PF00067">
    <property type="entry name" value="p450"/>
    <property type="match status" value="1"/>
</dbReference>
<dbReference type="PRINTS" id="PR00463">
    <property type="entry name" value="EP450I"/>
</dbReference>
<dbReference type="STRING" id="1227454.C446_01533"/>
<reference evidence="8 9" key="1">
    <citation type="journal article" date="2014" name="PLoS Genet.">
        <title>Phylogenetically driven sequencing of extremely halophilic archaea reveals strategies for static and dynamic osmo-response.</title>
        <authorList>
            <person name="Becker E.A."/>
            <person name="Seitzer P.M."/>
            <person name="Tritt A."/>
            <person name="Larsen D."/>
            <person name="Krusor M."/>
            <person name="Yao A.I."/>
            <person name="Wu D."/>
            <person name="Madern D."/>
            <person name="Eisen J.A."/>
            <person name="Darling A.E."/>
            <person name="Facciotti M.T."/>
        </authorList>
    </citation>
    <scope>NUCLEOTIDE SEQUENCE [LARGE SCALE GENOMIC DNA]</scope>
    <source>
        <strain evidence="8 9">JCM 10879</strain>
    </source>
</reference>
<keyword evidence="2" id="KW-0349">Heme</keyword>
<comment type="caution">
    <text evidence="8">The sequence shown here is derived from an EMBL/GenBank/DDBJ whole genome shotgun (WGS) entry which is preliminary data.</text>
</comment>
<dbReference type="InterPro" id="IPR036396">
    <property type="entry name" value="Cyt_P450_sf"/>
</dbReference>
<protein>
    <submittedName>
        <fullName evidence="8">Unspecific monooxygenase</fullName>
    </submittedName>
</protein>
<dbReference type="PANTHER" id="PTHR24291:SF50">
    <property type="entry name" value="BIFUNCTIONAL ALBAFLAVENONE MONOOXYGENASE_TERPENE SYNTHASE"/>
    <property type="match status" value="1"/>
</dbReference>
<dbReference type="PANTHER" id="PTHR24291">
    <property type="entry name" value="CYTOCHROME P450 FAMILY 4"/>
    <property type="match status" value="1"/>
</dbReference>
<dbReference type="RefSeq" id="WP_006671279.1">
    <property type="nucleotide sequence ID" value="NZ_AOMA01000011.1"/>
</dbReference>
<feature type="region of interest" description="Disordered" evidence="7">
    <location>
        <begin position="233"/>
        <end position="254"/>
    </location>
</feature>
<keyword evidence="9" id="KW-1185">Reference proteome</keyword>
<keyword evidence="5" id="KW-0408">Iron</keyword>
<evidence type="ECO:0000256" key="1">
    <source>
        <dbReference type="ARBA" id="ARBA00010617"/>
    </source>
</evidence>
<dbReference type="InterPro" id="IPR001128">
    <property type="entry name" value="Cyt_P450"/>
</dbReference>
<evidence type="ECO:0000313" key="9">
    <source>
        <dbReference type="Proteomes" id="UP000011607"/>
    </source>
</evidence>
<organism evidence="8 9">
    <name type="scientific">Halobiforma nitratireducens JCM 10879</name>
    <dbReference type="NCBI Taxonomy" id="1227454"/>
    <lineage>
        <taxon>Archaea</taxon>
        <taxon>Methanobacteriati</taxon>
        <taxon>Methanobacteriota</taxon>
        <taxon>Stenosarchaea group</taxon>
        <taxon>Halobacteria</taxon>
        <taxon>Halobacteriales</taxon>
        <taxon>Natrialbaceae</taxon>
        <taxon>Halobiforma</taxon>
    </lineage>
</organism>
<dbReference type="EMBL" id="AOMA01000011">
    <property type="protein sequence ID" value="EMA46199.1"/>
    <property type="molecule type" value="Genomic_DNA"/>
</dbReference>
<dbReference type="AlphaFoldDB" id="M0MN79"/>
<dbReference type="PRINTS" id="PR00385">
    <property type="entry name" value="P450"/>
</dbReference>
<sequence length="455" mass="52106">MSDAASTPDDRPPGPDGLPLLGTQLAFLRDPYGFMTRMAREYGDIAYWEDPTGPVYQLNHPEHIEQVLVQNNENYIKGDRFQHVLRPITGNGILNSEGAVWRRNRHRIQPAFRPARIREYATMMTDFAEENLEDWEDGETRLVHEDMMEVTLRIVARALFGTDIDDHVDTVGEALAEFMAATENLPHLILPERVPTPARRRIRRAREELDEVVYGLIERRKQHPTDRDVISKLLEGDGDRDGNGNGPGETAMSPDQIRDEVVTLLLAGHETTALSLTLTFYLLSKNPRVEQRLVEELEDVLDSEPPTMDDLPALTYTEKVIKESMRLYPPVPGIVREPVKPDIIGGYEISPGATLRMHQWVVHRDPRWYDDPLAFRPARWTDEMEDDLPKLAYFPFAAGPRRCIGDRFAMLEARLLLATVYQRYHLELVPGTELNLRATITARPKDEIPMTVYER</sequence>
<dbReference type="GO" id="GO:0004497">
    <property type="term" value="F:monooxygenase activity"/>
    <property type="evidence" value="ECO:0007669"/>
    <property type="project" value="UniProtKB-KW"/>
</dbReference>
<evidence type="ECO:0000256" key="5">
    <source>
        <dbReference type="ARBA" id="ARBA00023004"/>
    </source>
</evidence>
<evidence type="ECO:0000256" key="7">
    <source>
        <dbReference type="SAM" id="MobiDB-lite"/>
    </source>
</evidence>
<accession>M0MN79</accession>
<dbReference type="Proteomes" id="UP000011607">
    <property type="component" value="Unassembled WGS sequence"/>
</dbReference>
<dbReference type="InterPro" id="IPR050196">
    <property type="entry name" value="Cytochrome_P450_Monoox"/>
</dbReference>
<keyword evidence="3" id="KW-0479">Metal-binding</keyword>
<evidence type="ECO:0000256" key="2">
    <source>
        <dbReference type="ARBA" id="ARBA00022617"/>
    </source>
</evidence>
<dbReference type="InterPro" id="IPR002401">
    <property type="entry name" value="Cyt_P450_E_grp-I"/>
</dbReference>
<gene>
    <name evidence="8" type="ORF">C446_01533</name>
</gene>
<dbReference type="SUPFAM" id="SSF48264">
    <property type="entry name" value="Cytochrome P450"/>
    <property type="match status" value="1"/>
</dbReference>